<feature type="disulfide bond" evidence="26">
    <location>
        <begin position="503"/>
        <end position="512"/>
    </location>
</feature>
<dbReference type="GO" id="GO:0007219">
    <property type="term" value="P:Notch signaling pathway"/>
    <property type="evidence" value="ECO:0007669"/>
    <property type="project" value="UniProtKB-KW"/>
</dbReference>
<dbReference type="GO" id="GO:0005112">
    <property type="term" value="F:Notch binding"/>
    <property type="evidence" value="ECO:0007669"/>
    <property type="project" value="TreeGrafter"/>
</dbReference>
<dbReference type="FunFam" id="2.10.25.10:FF:000122">
    <property type="entry name" value="Protein crumbs homolog 2"/>
    <property type="match status" value="1"/>
</dbReference>
<comment type="similarity">
    <text evidence="4">Belongs to the NOTCH family.</text>
</comment>
<dbReference type="SMART" id="SM00248">
    <property type="entry name" value="ANK"/>
    <property type="match status" value="6"/>
</dbReference>
<feature type="signal peptide" evidence="29">
    <location>
        <begin position="1"/>
        <end position="23"/>
    </location>
</feature>
<feature type="domain" description="EGF-like" evidence="30">
    <location>
        <begin position="30"/>
        <end position="67"/>
    </location>
</feature>
<dbReference type="FunFam" id="3.30.300.320:FF:000001">
    <property type="entry name" value="Neurogenic locus notch 1"/>
    <property type="match status" value="1"/>
</dbReference>
<feature type="domain" description="EGF-like" evidence="30">
    <location>
        <begin position="551"/>
        <end position="590"/>
    </location>
</feature>
<feature type="domain" description="EGF-like" evidence="30">
    <location>
        <begin position="196"/>
        <end position="234"/>
    </location>
</feature>
<keyword evidence="6" id="KW-1003">Cell membrane</keyword>
<dbReference type="InterPro" id="IPR035993">
    <property type="entry name" value="Notch-like_dom_sf"/>
</dbReference>
<dbReference type="Pfam" id="PF00008">
    <property type="entry name" value="EGF"/>
    <property type="match status" value="10"/>
</dbReference>
<dbReference type="SUPFAM" id="SSF57184">
    <property type="entry name" value="Growth factor receptor domain"/>
    <property type="match status" value="1"/>
</dbReference>
<dbReference type="PROSITE" id="PS50258">
    <property type="entry name" value="LNR"/>
    <property type="match status" value="3"/>
</dbReference>
<evidence type="ECO:0000256" key="20">
    <source>
        <dbReference type="ARBA" id="ARBA00023159"/>
    </source>
</evidence>
<dbReference type="SMART" id="SM00181">
    <property type="entry name" value="EGF"/>
    <property type="match status" value="21"/>
</dbReference>
<feature type="disulfide bond" evidence="26">
    <location>
        <begin position="580"/>
        <end position="589"/>
    </location>
</feature>
<evidence type="ECO:0000256" key="22">
    <source>
        <dbReference type="ARBA" id="ARBA00023170"/>
    </source>
</evidence>
<dbReference type="PRINTS" id="PR01983">
    <property type="entry name" value="NOTCH"/>
</dbReference>
<feature type="disulfide bond" evidence="26">
    <location>
        <begin position="184"/>
        <end position="193"/>
    </location>
</feature>
<keyword evidence="21" id="KW-0804">Transcription</keyword>
<protein>
    <submittedName>
        <fullName evidence="33">Neurogenic locus Notch protein</fullName>
    </submittedName>
</protein>
<feature type="domain" description="LNR" evidence="31">
    <location>
        <begin position="958"/>
        <end position="993"/>
    </location>
</feature>
<feature type="repeat" description="ANK" evidence="25">
    <location>
        <begin position="1345"/>
        <end position="1366"/>
    </location>
</feature>
<keyword evidence="24" id="KW-0539">Nucleus</keyword>
<feature type="disulfide bond" evidence="26">
    <location>
        <begin position="696"/>
        <end position="705"/>
    </location>
</feature>
<feature type="domain" description="EGF-like" evidence="30">
    <location>
        <begin position="277"/>
        <end position="314"/>
    </location>
</feature>
<evidence type="ECO:0000259" key="30">
    <source>
        <dbReference type="PROSITE" id="PS50026"/>
    </source>
</evidence>
<evidence type="ECO:0000313" key="33">
    <source>
        <dbReference type="WBParaSite" id="L893_g23368.t1"/>
    </source>
</evidence>
<feature type="domain" description="EGF-like" evidence="30">
    <location>
        <begin position="70"/>
        <end position="108"/>
    </location>
</feature>
<keyword evidence="9 28" id="KW-0812">Transmembrane</keyword>
<feature type="domain" description="EGF-like" evidence="30">
    <location>
        <begin position="433"/>
        <end position="474"/>
    </location>
</feature>
<dbReference type="GO" id="GO:0050793">
    <property type="term" value="P:regulation of developmental process"/>
    <property type="evidence" value="ECO:0007669"/>
    <property type="project" value="InterPro"/>
</dbReference>
<evidence type="ECO:0000256" key="9">
    <source>
        <dbReference type="ARBA" id="ARBA00022692"/>
    </source>
</evidence>
<evidence type="ECO:0000256" key="17">
    <source>
        <dbReference type="ARBA" id="ARBA00023043"/>
    </source>
</evidence>
<feature type="domain" description="EGF-like" evidence="30">
    <location>
        <begin position="630"/>
        <end position="666"/>
    </location>
</feature>
<keyword evidence="20" id="KW-0010">Activator</keyword>
<evidence type="ECO:0000256" key="15">
    <source>
        <dbReference type="ARBA" id="ARBA00022989"/>
    </source>
</evidence>
<evidence type="ECO:0000256" key="18">
    <source>
        <dbReference type="ARBA" id="ARBA00023136"/>
    </source>
</evidence>
<feature type="disulfide bond" evidence="26">
    <location>
        <begin position="157"/>
        <end position="167"/>
    </location>
</feature>
<evidence type="ECO:0000256" key="28">
    <source>
        <dbReference type="SAM" id="Phobius"/>
    </source>
</evidence>
<dbReference type="Gene3D" id="2.10.25.10">
    <property type="entry name" value="Laminin"/>
    <property type="match status" value="20"/>
</dbReference>
<feature type="domain" description="EGF-like" evidence="30">
    <location>
        <begin position="514"/>
        <end position="546"/>
    </location>
</feature>
<dbReference type="GO" id="GO:0022611">
    <property type="term" value="P:dormancy process"/>
    <property type="evidence" value="ECO:0007669"/>
    <property type="project" value="UniProtKB-ARBA"/>
</dbReference>
<feature type="disulfide bond" evidence="26">
    <location>
        <begin position="265"/>
        <end position="274"/>
    </location>
</feature>
<dbReference type="Pfam" id="PF12796">
    <property type="entry name" value="Ank_2"/>
    <property type="match status" value="2"/>
</dbReference>
<feature type="disulfide bond" evidence="26">
    <location>
        <begin position="536"/>
        <end position="545"/>
    </location>
</feature>
<evidence type="ECO:0000256" key="1">
    <source>
        <dbReference type="ARBA" id="ARBA00004123"/>
    </source>
</evidence>
<feature type="domain" description="EGF-like" evidence="30">
    <location>
        <begin position="236"/>
        <end position="275"/>
    </location>
</feature>
<dbReference type="GO" id="GO:0005509">
    <property type="term" value="F:calcium ion binding"/>
    <property type="evidence" value="ECO:0007669"/>
    <property type="project" value="InterPro"/>
</dbReference>
<evidence type="ECO:0000256" key="12">
    <source>
        <dbReference type="ARBA" id="ARBA00022782"/>
    </source>
</evidence>
<keyword evidence="23" id="KW-0325">Glycoprotein</keyword>
<keyword evidence="10 29" id="KW-0732">Signal</keyword>
<feature type="domain" description="EGF-like" evidence="30">
    <location>
        <begin position="111"/>
        <end position="152"/>
    </location>
</feature>
<dbReference type="PROSITE" id="PS00010">
    <property type="entry name" value="ASX_HYDROXYL"/>
    <property type="match status" value="11"/>
</dbReference>
<feature type="domain" description="EGF-like" evidence="30">
    <location>
        <begin position="592"/>
        <end position="628"/>
    </location>
</feature>
<keyword evidence="11" id="KW-0677">Repeat</keyword>
<dbReference type="WBParaSite" id="L893_g23368.t1">
    <property type="protein sequence ID" value="L893_g23368.t1"/>
    <property type="gene ID" value="L893_g23368"/>
</dbReference>
<dbReference type="SUPFAM" id="SSF90193">
    <property type="entry name" value="Notch domain"/>
    <property type="match status" value="3"/>
</dbReference>
<feature type="disulfide bond" evidence="26">
    <location>
        <begin position="402"/>
        <end position="419"/>
    </location>
</feature>
<dbReference type="FunFam" id="2.10.25.10:FF:000472">
    <property type="entry name" value="Uncharacterized protein, isoform A"/>
    <property type="match status" value="2"/>
</dbReference>
<dbReference type="PROSITE" id="PS50026">
    <property type="entry name" value="EGF_3"/>
    <property type="match status" value="21"/>
</dbReference>
<dbReference type="GO" id="GO:0001708">
    <property type="term" value="P:cell fate specification"/>
    <property type="evidence" value="ECO:0007669"/>
    <property type="project" value="UniProtKB-ARBA"/>
</dbReference>
<dbReference type="InterPro" id="IPR000800">
    <property type="entry name" value="Notch_dom"/>
</dbReference>
<feature type="domain" description="EGF-like" evidence="30">
    <location>
        <begin position="708"/>
        <end position="745"/>
    </location>
</feature>
<dbReference type="PANTHER" id="PTHR12916:SF13">
    <property type="entry name" value="SUSHI, VON WILLEBRAND FACTOR TYPE A, EGF AND PENTRAXIN DOMAIN-CONTAINING PROTEIN 1-LIKE"/>
    <property type="match status" value="1"/>
</dbReference>
<dbReference type="PANTHER" id="PTHR12916">
    <property type="entry name" value="CYTOCHROME C OXIDASE POLYPEPTIDE VIC-2"/>
    <property type="match status" value="1"/>
</dbReference>
<dbReference type="InterPro" id="IPR008297">
    <property type="entry name" value="Notch"/>
</dbReference>
<feature type="domain" description="EGF-like" evidence="30">
    <location>
        <begin position="668"/>
        <end position="706"/>
    </location>
</feature>
<dbReference type="Pfam" id="PF07645">
    <property type="entry name" value="EGF_CA"/>
    <property type="match status" value="4"/>
</dbReference>
<evidence type="ECO:0000256" key="26">
    <source>
        <dbReference type="PROSITE-ProRule" id="PRU00076"/>
    </source>
</evidence>
<feature type="disulfide bond" evidence="26">
    <location>
        <begin position="142"/>
        <end position="151"/>
    </location>
</feature>
<feature type="disulfide bond" evidence="26">
    <location>
        <begin position="304"/>
        <end position="313"/>
    </location>
</feature>
<evidence type="ECO:0000256" key="29">
    <source>
        <dbReference type="SAM" id="SignalP"/>
    </source>
</evidence>
<dbReference type="InterPro" id="IPR013032">
    <property type="entry name" value="EGF-like_CS"/>
</dbReference>
<feature type="disulfide bond" evidence="26">
    <location>
        <begin position="224"/>
        <end position="233"/>
    </location>
</feature>
<evidence type="ECO:0000259" key="31">
    <source>
        <dbReference type="PROSITE" id="PS50258"/>
    </source>
</evidence>
<feature type="domain" description="EGF-like" evidence="30">
    <location>
        <begin position="785"/>
        <end position="821"/>
    </location>
</feature>
<evidence type="ECO:0000256" key="25">
    <source>
        <dbReference type="PROSITE-ProRule" id="PRU00023"/>
    </source>
</evidence>
<evidence type="ECO:0000256" key="2">
    <source>
        <dbReference type="ARBA" id="ARBA00004251"/>
    </source>
</evidence>
<dbReference type="PROSITE" id="PS50088">
    <property type="entry name" value="ANK_REPEAT"/>
    <property type="match status" value="3"/>
</dbReference>
<keyword evidence="12" id="KW-0221">Differentiation</keyword>
<accession>A0A1I7Z6V8</accession>
<dbReference type="FunFam" id="2.10.25.10:FF:000045">
    <property type="entry name" value="Slit guidance ligand 2"/>
    <property type="match status" value="1"/>
</dbReference>
<evidence type="ECO:0000256" key="13">
    <source>
        <dbReference type="ARBA" id="ARBA00022837"/>
    </source>
</evidence>
<feature type="domain" description="LNR" evidence="31">
    <location>
        <begin position="878"/>
        <end position="914"/>
    </location>
</feature>
<dbReference type="Pfam" id="PF00066">
    <property type="entry name" value="Notch"/>
    <property type="match status" value="3"/>
</dbReference>
<evidence type="ECO:0000313" key="32">
    <source>
        <dbReference type="Proteomes" id="UP000095287"/>
    </source>
</evidence>
<dbReference type="Gene3D" id="3.30.70.3310">
    <property type="match status" value="1"/>
</dbReference>
<dbReference type="InterPro" id="IPR036770">
    <property type="entry name" value="Ankyrin_rpt-contain_sf"/>
</dbReference>
<dbReference type="SMART" id="SM00004">
    <property type="entry name" value="NL"/>
    <property type="match status" value="3"/>
</dbReference>
<feature type="domain" description="EGF-like" evidence="30">
    <location>
        <begin position="356"/>
        <end position="392"/>
    </location>
</feature>
<dbReference type="GO" id="GO:0051240">
    <property type="term" value="P:positive regulation of multicellular organismal process"/>
    <property type="evidence" value="ECO:0007669"/>
    <property type="project" value="UniProtKB-ARBA"/>
</dbReference>
<feature type="domain" description="EGF-like" evidence="30">
    <location>
        <begin position="393"/>
        <end position="431"/>
    </location>
</feature>
<feature type="domain" description="EGF-like" evidence="30">
    <location>
        <begin position="316"/>
        <end position="354"/>
    </location>
</feature>
<feature type="domain" description="EGF-like" evidence="30">
    <location>
        <begin position="153"/>
        <end position="194"/>
    </location>
</feature>
<feature type="disulfide bond" evidence="26">
    <location>
        <begin position="811"/>
        <end position="820"/>
    </location>
</feature>
<keyword evidence="18 28" id="KW-0472">Membrane</keyword>
<dbReference type="SUPFAM" id="SSF57196">
    <property type="entry name" value="EGF/Laminin"/>
    <property type="match status" value="15"/>
</dbReference>
<evidence type="ECO:0000256" key="5">
    <source>
        <dbReference type="ARBA" id="ARBA00022473"/>
    </source>
</evidence>
<feature type="disulfide bond" evidence="26">
    <location>
        <begin position="735"/>
        <end position="744"/>
    </location>
</feature>
<evidence type="ECO:0000256" key="8">
    <source>
        <dbReference type="ARBA" id="ARBA00022536"/>
    </source>
</evidence>
<dbReference type="PROSITE" id="PS50297">
    <property type="entry name" value="ANK_REP_REGION"/>
    <property type="match status" value="3"/>
</dbReference>
<dbReference type="FunFam" id="2.10.25.10:FF:000004">
    <property type="entry name" value="Neurogenic locus notch 1"/>
    <property type="match status" value="2"/>
</dbReference>
<feature type="disulfide bond" evidence="26">
    <location>
        <begin position="98"/>
        <end position="107"/>
    </location>
</feature>
<keyword evidence="5" id="KW-0217">Developmental protein</keyword>
<feature type="disulfide bond" evidence="26">
    <location>
        <begin position="656"/>
        <end position="665"/>
    </location>
</feature>
<feature type="transmembrane region" description="Helical" evidence="28">
    <location>
        <begin position="1142"/>
        <end position="1161"/>
    </location>
</feature>
<evidence type="ECO:0000256" key="14">
    <source>
        <dbReference type="ARBA" id="ARBA00022976"/>
    </source>
</evidence>
<keyword evidence="17 25" id="KW-0040">ANK repeat</keyword>
<dbReference type="PRINTS" id="PR01452">
    <property type="entry name" value="LNOTCHREPEAT"/>
</dbReference>
<feature type="disulfide bond" evidence="26">
    <location>
        <begin position="677"/>
        <end position="694"/>
    </location>
</feature>
<evidence type="ECO:0000256" key="16">
    <source>
        <dbReference type="ARBA" id="ARBA00023015"/>
    </source>
</evidence>
<dbReference type="GO" id="GO:0090575">
    <property type="term" value="C:RNA polymerase II transcription regulator complex"/>
    <property type="evidence" value="ECO:0007669"/>
    <property type="project" value="UniProtKB-ARBA"/>
</dbReference>
<dbReference type="GO" id="GO:0005886">
    <property type="term" value="C:plasma membrane"/>
    <property type="evidence" value="ECO:0007669"/>
    <property type="project" value="UniProtKB-SubCell"/>
</dbReference>
<evidence type="ECO:0000256" key="24">
    <source>
        <dbReference type="ARBA" id="ARBA00023242"/>
    </source>
</evidence>
<evidence type="ECO:0000256" key="27">
    <source>
        <dbReference type="SAM" id="MobiDB-lite"/>
    </source>
</evidence>
<evidence type="ECO:0000256" key="4">
    <source>
        <dbReference type="ARBA" id="ARBA00005847"/>
    </source>
</evidence>
<feature type="disulfide bond" evidence="26">
    <location>
        <begin position="344"/>
        <end position="353"/>
    </location>
</feature>
<dbReference type="PROSITE" id="PS01187">
    <property type="entry name" value="EGF_CA"/>
    <property type="match status" value="6"/>
</dbReference>
<keyword evidence="8 26" id="KW-0245">EGF-like domain</keyword>
<comment type="subcellular location">
    <subcellularLocation>
        <location evidence="2">Cell membrane</location>
        <topology evidence="2">Single-pass type I membrane protein</topology>
    </subcellularLocation>
    <subcellularLocation>
        <location evidence="1">Nucleus</location>
    </subcellularLocation>
    <subcellularLocation>
        <location evidence="3">Secreted</location>
    </subcellularLocation>
</comment>
<dbReference type="Gene3D" id="3.30.300.320">
    <property type="match status" value="1"/>
</dbReference>
<evidence type="ECO:0000256" key="11">
    <source>
        <dbReference type="ARBA" id="ARBA00022737"/>
    </source>
</evidence>
<evidence type="ECO:0000256" key="19">
    <source>
        <dbReference type="ARBA" id="ARBA00023157"/>
    </source>
</evidence>
<keyword evidence="7" id="KW-0964">Secreted</keyword>
<dbReference type="GO" id="GO:0061629">
    <property type="term" value="F:RNA polymerase II-specific DNA-binding transcription factor binding"/>
    <property type="evidence" value="ECO:0007669"/>
    <property type="project" value="UniProtKB-ARBA"/>
</dbReference>
<dbReference type="FunFam" id="2.10.25.10:FF:000031">
    <property type="entry name" value="neurogenic locus notch homolog protein 3"/>
    <property type="match status" value="1"/>
</dbReference>
<dbReference type="InterPro" id="IPR000742">
    <property type="entry name" value="EGF"/>
</dbReference>
<feature type="disulfide bond" evidence="26">
    <location>
        <begin position="79"/>
        <end position="96"/>
    </location>
</feature>
<dbReference type="InterPro" id="IPR009030">
    <property type="entry name" value="Growth_fac_rcpt_cys_sf"/>
</dbReference>
<name>A0A1I7Z6V8_9BILA</name>
<evidence type="ECO:0000256" key="21">
    <source>
        <dbReference type="ARBA" id="ARBA00023163"/>
    </source>
</evidence>
<comment type="caution">
    <text evidence="26">Lacks conserved residue(s) required for the propagation of feature annotation.</text>
</comment>
<organism evidence="32 33">
    <name type="scientific">Steinernema glaseri</name>
    <dbReference type="NCBI Taxonomy" id="37863"/>
    <lineage>
        <taxon>Eukaryota</taxon>
        <taxon>Metazoa</taxon>
        <taxon>Ecdysozoa</taxon>
        <taxon>Nematoda</taxon>
        <taxon>Chromadorea</taxon>
        <taxon>Rhabditida</taxon>
        <taxon>Tylenchina</taxon>
        <taxon>Panagrolaimomorpha</taxon>
        <taxon>Strongyloidoidea</taxon>
        <taxon>Steinernematidae</taxon>
        <taxon>Steinernema</taxon>
    </lineage>
</organism>
<dbReference type="FunFam" id="2.10.25.10:FF:000125">
    <property type="entry name" value="Neurogenic locus notch protein-like"/>
    <property type="match status" value="1"/>
</dbReference>
<feature type="domain" description="EGF-like" evidence="30">
    <location>
        <begin position="747"/>
        <end position="783"/>
    </location>
</feature>
<keyword evidence="13" id="KW-0106">Calcium</keyword>
<feature type="chain" id="PRO_5009313073" evidence="29">
    <location>
        <begin position="24"/>
        <end position="1669"/>
    </location>
</feature>
<keyword evidence="14" id="KW-0914">Notch signaling pathway</keyword>
<feature type="disulfide bond" evidence="26">
    <location>
        <begin position="849"/>
        <end position="858"/>
    </location>
</feature>
<feature type="disulfide bond" evidence="26">
    <location>
        <begin position="773"/>
        <end position="782"/>
    </location>
</feature>
<dbReference type="Pfam" id="PF06816">
    <property type="entry name" value="NOD"/>
    <property type="match status" value="1"/>
</dbReference>
<dbReference type="PIRSF" id="PIRSF002279">
    <property type="entry name" value="Notch"/>
    <property type="match status" value="1"/>
</dbReference>
<evidence type="ECO:0000256" key="10">
    <source>
        <dbReference type="ARBA" id="ARBA00022729"/>
    </source>
</evidence>
<feature type="disulfide bond" evidence="26">
    <location>
        <begin position="382"/>
        <end position="391"/>
    </location>
</feature>
<dbReference type="InterPro" id="IPR010660">
    <property type="entry name" value="Notch_NOD_dom"/>
</dbReference>
<dbReference type="GO" id="GO:0000902">
    <property type="term" value="P:cell morphogenesis"/>
    <property type="evidence" value="ECO:0007669"/>
    <property type="project" value="UniProtKB-ARBA"/>
</dbReference>
<dbReference type="Pfam" id="PF12661">
    <property type="entry name" value="hEGF"/>
    <property type="match status" value="3"/>
</dbReference>
<feature type="compositionally biased region" description="Polar residues" evidence="27">
    <location>
        <begin position="1528"/>
        <end position="1559"/>
    </location>
</feature>
<dbReference type="InterPro" id="IPR000152">
    <property type="entry name" value="EGF-type_Asp/Asn_hydroxyl_site"/>
</dbReference>
<dbReference type="GO" id="GO:0040024">
    <property type="term" value="P:dauer larval development"/>
    <property type="evidence" value="ECO:0007669"/>
    <property type="project" value="UniProtKB-ARBA"/>
</dbReference>
<dbReference type="InterPro" id="IPR001881">
    <property type="entry name" value="EGF-like_Ca-bd_dom"/>
</dbReference>
<dbReference type="Proteomes" id="UP000095287">
    <property type="component" value="Unplaced"/>
</dbReference>
<dbReference type="GO" id="GO:0005576">
    <property type="term" value="C:extracellular region"/>
    <property type="evidence" value="ECO:0007669"/>
    <property type="project" value="UniProtKB-SubCell"/>
</dbReference>
<feature type="repeat" description="ANK" evidence="25">
    <location>
        <begin position="1454"/>
        <end position="1486"/>
    </location>
</feature>
<evidence type="ECO:0000256" key="3">
    <source>
        <dbReference type="ARBA" id="ARBA00004613"/>
    </source>
</evidence>
<feature type="disulfide bond" evidence="26">
    <location>
        <begin position="464"/>
        <end position="473"/>
    </location>
</feature>
<reference evidence="33" key="1">
    <citation type="submission" date="2016-11" db="UniProtKB">
        <authorList>
            <consortium name="WormBaseParasite"/>
        </authorList>
    </citation>
    <scope>IDENTIFICATION</scope>
</reference>
<dbReference type="InterPro" id="IPR018097">
    <property type="entry name" value="EGF_Ca-bd_CS"/>
</dbReference>
<dbReference type="Gene3D" id="1.25.40.20">
    <property type="entry name" value="Ankyrin repeat-containing domain"/>
    <property type="match status" value="1"/>
</dbReference>
<evidence type="ECO:0000256" key="6">
    <source>
        <dbReference type="ARBA" id="ARBA00022475"/>
    </source>
</evidence>
<feature type="domain" description="LNR" evidence="31">
    <location>
        <begin position="918"/>
        <end position="957"/>
    </location>
</feature>
<dbReference type="GO" id="GO:0003008">
    <property type="term" value="P:system process"/>
    <property type="evidence" value="ECO:0007669"/>
    <property type="project" value="UniProtKB-ARBA"/>
</dbReference>
<feature type="domain" description="EGF-like" evidence="30">
    <location>
        <begin position="823"/>
        <end position="859"/>
    </location>
</feature>
<dbReference type="FunFam" id="2.10.25.10:FF:000537">
    <property type="entry name" value="Notch 3"/>
    <property type="match status" value="1"/>
</dbReference>
<evidence type="ECO:0000256" key="23">
    <source>
        <dbReference type="ARBA" id="ARBA00023180"/>
    </source>
</evidence>
<keyword evidence="15 28" id="KW-1133">Transmembrane helix</keyword>
<keyword evidence="16" id="KW-0805">Transcription regulation</keyword>
<sequence>MGFRKRLLFAAIVFLALFRAVECATLKVEDKSVCSANFGCRNNGTCLTIEAGYRCECPKPWAGVHCELLTVHQCPSEPCFNGGSCRIRSGQAGFECLCPIGFQGSLCEEPISSICTTASPCGAHGDCKLISATDPSAHECLCHPGFFGTNCTQIDHCHSNPCHYGRCVSRSDKLDDVDEFKCECPAGRRGKLCEQDVNECHEQPAICGTRGRCVNTLGSYYCSCPPGLMGPGCATSFVGCDPNPCQNSATCVAYGEHNEKHSCECKPGFTGRNCEVNIDECSFHSRPCNNGTCVDGVNGFTCHCPPGTTGQFCEVDVDECATGEAVCQNGGTCVNEDNGYKCVCIYGWKGEHCEENVDDCGKNMCHAGSKCIDGLAKYTCECQPGRMGVYCHLEDPCFNNPCGKDAMCLKDVIYGNYSCVCPMGLTGPTCTDDINECLDPEASRWCNPGNGVCVNTFGGFHCECNPGYTDPWCGTLIDSCDPNPCLNGATCFNGVEDSFQCICLPGFTGDKCETPVCSAKTCYNGGVCNANGTCSCPKGYSGYNCDFSNLDYKVCVDHKCEHGGICVPDRAKIGGYRCSCVDGFNGQFCSFPPNQCAANPCQHGGSCSNRKGGYECACPRGYSGKDCEVNVDDCASQPCQNSGICIDGIDSFVCHCDAPYTGRFCENRIDPCLGNKCRNSAICQPTTDYRNYTCQCQSGFDGRFCEEDINECASMKPCQNGASCSNGYGGYRCTCLAGFTGFNCDVNVDDCARNPCMNYGRCVDQVNGFKCECELGFTGSRCEVNVNDCEKNECRNGATCVDKINGYECACKRGFSGRFCEINDNDCVPGLCLNGGSCIDGVNSYRCACEQNYTGRNCQQKVDLGYFNRTDHHEYELCKKHKCAEKSHDGRCDPECNFYICDFDGGDCSAGQKPFEKCERASYCSRTFRDGKCDPACDNEACLFDGFDCGSTIEKVCKNYDYCKRRFSDGHCDKECDMAACGFDGGDCQDEKSSSSSLPGGIEMIFVTSPEHFFASVNQLLMTMNQQFRAVVRFKTDGKGNPMIYEWDSVHNRGALIKPSAEIAKKHLDKREAVLRGILVVFSVNVDICHAIDPLQCFSDVDSVAALAGAASLKKDFDEMGLHVYSAISMKPSAPEESKMNYLFYIIGIPLMFALAVFGVVQSRDRKRKTLNAPIWGIPPENASIKSYNGTGYGYAYYDLLGEQSHKRARIMTGFPEEANSSTTTISSATSSEKSTWKRTALHEALEGDTPLKHVPSAHFLGSKDEHGQTPLIVAVLNKNKDEEVVASEVKLLLQAGTTHGISFVDEQDNEGKTALIHAIDGARDSVVEVLLVDGMADPKISDNEGRTPLHYACALNSYVAVQMLLASKKIGDDVDFTDSKNRTPLMMYAMHGTDRRIGEALLDAGADKNCAGVKECMNYTGVTPLHLAAQHNNFDAVVLLLERDVTKDAQDEREMTPLMLAAKNGHEAIVKKLLDEGASRDMTNQVSQTAMDLAKIEHHAGVVQIFNTTPDFFPRMPQNRAGGTALPATQQKRITQKSAAARRTQSMRNKNKPANNSPVYAVPHNPLTPPLSDGSSSTYSTTPSPPYHQNHVRGGVYPGATNMMPDQKLHGSSVLMSPFSPQHTLGINQAAHWHQQSPPYEDYHQQAQNSFQYSVAYSGPFYSQGPCA</sequence>
<keyword evidence="22" id="KW-0675">Receptor</keyword>
<feature type="repeat" description="ANK" evidence="25">
    <location>
        <begin position="1421"/>
        <end position="1453"/>
    </location>
</feature>
<dbReference type="GO" id="GO:0042063">
    <property type="term" value="P:gliogenesis"/>
    <property type="evidence" value="ECO:0007669"/>
    <property type="project" value="UniProtKB-ARBA"/>
</dbReference>
<dbReference type="GO" id="GO:0048666">
    <property type="term" value="P:neuron development"/>
    <property type="evidence" value="ECO:0007669"/>
    <property type="project" value="UniProtKB-ARBA"/>
</dbReference>
<feature type="region of interest" description="Disordered" evidence="27">
    <location>
        <begin position="1517"/>
        <end position="1610"/>
    </location>
</feature>
<dbReference type="PROSITE" id="PS00022">
    <property type="entry name" value="EGF_1"/>
    <property type="match status" value="20"/>
</dbReference>
<dbReference type="PROSITE" id="PS01186">
    <property type="entry name" value="EGF_2"/>
    <property type="match status" value="15"/>
</dbReference>
<feature type="disulfide bond" evidence="26">
    <location>
        <begin position="618"/>
        <end position="627"/>
    </location>
</feature>
<dbReference type="SMART" id="SM00179">
    <property type="entry name" value="EGF_CA"/>
    <property type="match status" value="18"/>
</dbReference>
<feature type="disulfide bond" evidence="26">
    <location>
        <begin position="57"/>
        <end position="66"/>
    </location>
</feature>
<dbReference type="FunFam" id="2.10.25.10:FF:000230">
    <property type="entry name" value="Delta-like protein"/>
    <property type="match status" value="1"/>
</dbReference>
<dbReference type="InterPro" id="IPR049883">
    <property type="entry name" value="NOTCH1_EGF-like"/>
</dbReference>
<dbReference type="CDD" id="cd00054">
    <property type="entry name" value="EGF_CA"/>
    <property type="match status" value="14"/>
</dbReference>
<dbReference type="InterPro" id="IPR002110">
    <property type="entry name" value="Ankyrin_rpt"/>
</dbReference>
<dbReference type="SUPFAM" id="SSF48403">
    <property type="entry name" value="Ankyrin repeat"/>
    <property type="match status" value="1"/>
</dbReference>
<feature type="domain" description="EGF-like" evidence="30">
    <location>
        <begin position="476"/>
        <end position="513"/>
    </location>
</feature>
<feature type="disulfide bond" evidence="26">
    <location>
        <begin position="421"/>
        <end position="430"/>
    </location>
</feature>
<keyword evidence="19 26" id="KW-1015">Disulfide bond</keyword>
<keyword evidence="32" id="KW-1185">Reference proteome</keyword>
<evidence type="ECO:0000256" key="7">
    <source>
        <dbReference type="ARBA" id="ARBA00022525"/>
    </source>
</evidence>
<proteinExistence type="inferred from homology"/>